<name>F3L530_9GAMM</name>
<dbReference type="STRING" id="2518989.IMCC3088_2809"/>
<protein>
    <submittedName>
        <fullName evidence="1">Uncharacterized protein</fullName>
    </submittedName>
</protein>
<proteinExistence type="predicted"/>
<evidence type="ECO:0000313" key="1">
    <source>
        <dbReference type="EMBL" id="EGG28567.1"/>
    </source>
</evidence>
<dbReference type="AlphaFoldDB" id="F3L530"/>
<evidence type="ECO:0000313" key="2">
    <source>
        <dbReference type="Proteomes" id="UP000005615"/>
    </source>
</evidence>
<dbReference type="Proteomes" id="UP000005615">
    <property type="component" value="Unassembled WGS sequence"/>
</dbReference>
<accession>F3L530</accession>
<reference evidence="1 2" key="1">
    <citation type="journal article" date="2011" name="J. Bacteriol.">
        <title>Genome sequence of strain IMCC3088, a proteorhodopsin-containing marine bacterium belonging to the OM60/NOR5 clade.</title>
        <authorList>
            <person name="Jang Y."/>
            <person name="Oh H.M."/>
            <person name="Kang I."/>
            <person name="Lee K."/>
            <person name="Yang S.J."/>
            <person name="Cho J.C."/>
        </authorList>
    </citation>
    <scope>NUCLEOTIDE SEQUENCE [LARGE SCALE GENOMIC DNA]</scope>
    <source>
        <strain evidence="1 2">IMCC3088</strain>
    </source>
</reference>
<comment type="caution">
    <text evidence="1">The sequence shown here is derived from an EMBL/GenBank/DDBJ whole genome shotgun (WGS) entry which is preliminary data.</text>
</comment>
<gene>
    <name evidence="1" type="ORF">IMCC3088_2809</name>
</gene>
<dbReference type="EMBL" id="AEIG01000094">
    <property type="protein sequence ID" value="EGG28567.1"/>
    <property type="molecule type" value="Genomic_DNA"/>
</dbReference>
<organism evidence="1 2">
    <name type="scientific">Aequoribacter fuscus</name>
    <dbReference type="NCBI Taxonomy" id="2518989"/>
    <lineage>
        <taxon>Bacteria</taxon>
        <taxon>Pseudomonadati</taxon>
        <taxon>Pseudomonadota</taxon>
        <taxon>Gammaproteobacteria</taxon>
        <taxon>Cellvibrionales</taxon>
        <taxon>Halieaceae</taxon>
        <taxon>Aequoribacter</taxon>
    </lineage>
</organism>
<sequence>MSNHAYISRSHEGIDGARRCTLDRDVQTPFDFNHRRVPWEFY</sequence>
<keyword evidence="2" id="KW-1185">Reference proteome</keyword>